<dbReference type="InterPro" id="IPR029058">
    <property type="entry name" value="AB_hydrolase_fold"/>
</dbReference>
<dbReference type="EMBL" id="AZHD01000002">
    <property type="protein sequence ID" value="OAA66952.1"/>
    <property type="molecule type" value="Genomic_DNA"/>
</dbReference>
<dbReference type="AlphaFoldDB" id="A0A162JCJ2"/>
<evidence type="ECO:0000259" key="2">
    <source>
        <dbReference type="Pfam" id="PF00561"/>
    </source>
</evidence>
<sequence>MSVFTLPSGRRLAYTLSAAAAAAASRPVVLLSNSICQDYSTWDRVVPVIEGLGYRVLRYDLPGHGGSSAPPSEHERATMTFETLADDVALLLQHLAIPRLHAWIGDSMGGIKGVYFAARHPGVIHKLVVADAIAGSPAALGTPDVFGPRVAAAKAAGSMDQDLVQVGKRWLGDAWMAAHPDETARVQRAMATTTVAGLETVCAALRSPDFDLRKVYLAAGRGCDAALIIVGEKDADLPTRMQAMRASLEESLTAAGKPGPVAMEVIKQAGHVPYVDGFDQFVAVLKKHL</sequence>
<dbReference type="PRINTS" id="PR00111">
    <property type="entry name" value="ABHYDROLASE"/>
</dbReference>
<gene>
    <name evidence="3" type="ORF">SPI_01528</name>
</gene>
<evidence type="ECO:0000313" key="4">
    <source>
        <dbReference type="Proteomes" id="UP000076874"/>
    </source>
</evidence>
<name>A0A162JCJ2_9HYPO</name>
<organism evidence="3 4">
    <name type="scientific">Niveomyces insectorum RCEF 264</name>
    <dbReference type="NCBI Taxonomy" id="1081102"/>
    <lineage>
        <taxon>Eukaryota</taxon>
        <taxon>Fungi</taxon>
        <taxon>Dikarya</taxon>
        <taxon>Ascomycota</taxon>
        <taxon>Pezizomycotina</taxon>
        <taxon>Sordariomycetes</taxon>
        <taxon>Hypocreomycetidae</taxon>
        <taxon>Hypocreales</taxon>
        <taxon>Cordycipitaceae</taxon>
        <taxon>Niveomyces</taxon>
    </lineage>
</organism>
<dbReference type="PANTHER" id="PTHR43039">
    <property type="entry name" value="ESTERASE-RELATED"/>
    <property type="match status" value="1"/>
</dbReference>
<dbReference type="OrthoDB" id="2851338at2759"/>
<dbReference type="STRING" id="1081102.A0A162JCJ2"/>
<protein>
    <submittedName>
        <fullName evidence="3">3-oxoadipate enol-lactonase</fullName>
    </submittedName>
</protein>
<keyword evidence="4" id="KW-1185">Reference proteome</keyword>
<evidence type="ECO:0000313" key="3">
    <source>
        <dbReference type="EMBL" id="OAA66952.1"/>
    </source>
</evidence>
<dbReference type="Proteomes" id="UP000076874">
    <property type="component" value="Unassembled WGS sequence"/>
</dbReference>
<dbReference type="Gene3D" id="3.40.50.1820">
    <property type="entry name" value="alpha/beta hydrolase"/>
    <property type="match status" value="1"/>
</dbReference>
<evidence type="ECO:0000256" key="1">
    <source>
        <dbReference type="ARBA" id="ARBA00008645"/>
    </source>
</evidence>
<dbReference type="InterPro" id="IPR000073">
    <property type="entry name" value="AB_hydrolase_1"/>
</dbReference>
<comment type="similarity">
    <text evidence="1">Belongs to the AB hydrolase superfamily.</text>
</comment>
<accession>A0A162JCJ2</accession>
<dbReference type="SUPFAM" id="SSF53474">
    <property type="entry name" value="alpha/beta-Hydrolases"/>
    <property type="match status" value="1"/>
</dbReference>
<comment type="caution">
    <text evidence="3">The sequence shown here is derived from an EMBL/GenBank/DDBJ whole genome shotgun (WGS) entry which is preliminary data.</text>
</comment>
<dbReference type="Pfam" id="PF00561">
    <property type="entry name" value="Abhydrolase_1"/>
    <property type="match status" value="1"/>
</dbReference>
<reference evidence="3 4" key="1">
    <citation type="journal article" date="2016" name="Genome Biol. Evol.">
        <title>Divergent and convergent evolution of fungal pathogenicity.</title>
        <authorList>
            <person name="Shang Y."/>
            <person name="Xiao G."/>
            <person name="Zheng P."/>
            <person name="Cen K."/>
            <person name="Zhan S."/>
            <person name="Wang C."/>
        </authorList>
    </citation>
    <scope>NUCLEOTIDE SEQUENCE [LARGE SCALE GENOMIC DNA]</scope>
    <source>
        <strain evidence="3 4">RCEF 264</strain>
    </source>
</reference>
<proteinExistence type="inferred from homology"/>
<feature type="domain" description="AB hydrolase-1" evidence="2">
    <location>
        <begin position="27"/>
        <end position="138"/>
    </location>
</feature>